<dbReference type="PROSITE" id="PS51371">
    <property type="entry name" value="CBS"/>
    <property type="match status" value="1"/>
</dbReference>
<dbReference type="SUPFAM" id="SSF54631">
    <property type="entry name" value="CBS-domain pair"/>
    <property type="match status" value="1"/>
</dbReference>
<dbReference type="EMBL" id="FNZR01000002">
    <property type="protein sequence ID" value="SEK76172.1"/>
    <property type="molecule type" value="Genomic_DNA"/>
</dbReference>
<reference evidence="4" key="1">
    <citation type="submission" date="2016-10" db="EMBL/GenBank/DDBJ databases">
        <authorList>
            <person name="Varghese N."/>
            <person name="Submissions S."/>
        </authorList>
    </citation>
    <scope>NUCLEOTIDE SEQUENCE [LARGE SCALE GENOMIC DNA]</scope>
    <source>
        <strain evidence="4">Jip14</strain>
    </source>
</reference>
<dbReference type="InterPro" id="IPR000644">
    <property type="entry name" value="CBS_dom"/>
</dbReference>
<evidence type="ECO:0000313" key="4">
    <source>
        <dbReference type="Proteomes" id="UP000198916"/>
    </source>
</evidence>
<gene>
    <name evidence="3" type="ORF">SAMN05421740_102622</name>
</gene>
<accession>A0A1H7JNL8</accession>
<evidence type="ECO:0000313" key="3">
    <source>
        <dbReference type="EMBL" id="SEK76172.1"/>
    </source>
</evidence>
<sequence length="220" mass="24857">MNIGQVIIDRNYAISPSDSIRHALDKMADLRLAQLPLVKSDLFLGLVAYESLAGRPKPDNSIQETDITYQQVHIYDTQHVYDAMLFFQIHQLDLLPVIDDQHNYLGAVTPLDLINALSQAMSIPQPGGIIVLEMGNRDNALSHVAHIVEADNAQILNSYVHAFPDSPRLEVTIKINKSDISSIIAAFLRHDYTIKATYNDENSRDNSHDRYEQLMNYINM</sequence>
<dbReference type="Pfam" id="PF00571">
    <property type="entry name" value="CBS"/>
    <property type="match status" value="2"/>
</dbReference>
<evidence type="ECO:0000259" key="2">
    <source>
        <dbReference type="PROSITE" id="PS51371"/>
    </source>
</evidence>
<proteinExistence type="predicted"/>
<organism evidence="3 4">
    <name type="scientific">Parapedobacter koreensis</name>
    <dbReference type="NCBI Taxonomy" id="332977"/>
    <lineage>
        <taxon>Bacteria</taxon>
        <taxon>Pseudomonadati</taxon>
        <taxon>Bacteroidota</taxon>
        <taxon>Sphingobacteriia</taxon>
        <taxon>Sphingobacteriales</taxon>
        <taxon>Sphingobacteriaceae</taxon>
        <taxon>Parapedobacter</taxon>
    </lineage>
</organism>
<dbReference type="STRING" id="332977.SAMN05421740_102622"/>
<feature type="domain" description="CBS" evidence="2">
    <location>
        <begin position="67"/>
        <end position="123"/>
    </location>
</feature>
<name>A0A1H7JNL8_9SPHI</name>
<dbReference type="OrthoDB" id="1523762at2"/>
<keyword evidence="1" id="KW-0129">CBS domain</keyword>
<dbReference type="RefSeq" id="WP_090603949.1">
    <property type="nucleotide sequence ID" value="NZ_FNZR01000002.1"/>
</dbReference>
<keyword evidence="4" id="KW-1185">Reference proteome</keyword>
<dbReference type="Proteomes" id="UP000198916">
    <property type="component" value="Unassembled WGS sequence"/>
</dbReference>
<evidence type="ECO:0000256" key="1">
    <source>
        <dbReference type="PROSITE-ProRule" id="PRU00703"/>
    </source>
</evidence>
<dbReference type="InterPro" id="IPR046342">
    <property type="entry name" value="CBS_dom_sf"/>
</dbReference>
<protein>
    <submittedName>
        <fullName evidence="3">CBS domain-containing protein</fullName>
    </submittedName>
</protein>
<dbReference type="AlphaFoldDB" id="A0A1H7JNL8"/>
<dbReference type="Gene3D" id="3.10.580.10">
    <property type="entry name" value="CBS-domain"/>
    <property type="match status" value="1"/>
</dbReference>